<dbReference type="Pfam" id="PF02769">
    <property type="entry name" value="AIRS_C"/>
    <property type="match status" value="1"/>
</dbReference>
<evidence type="ECO:0000256" key="8">
    <source>
        <dbReference type="ARBA" id="ARBA00031908"/>
    </source>
</evidence>
<name>A0A0Q9XTM1_9BACI</name>
<dbReference type="SUPFAM" id="SSF56042">
    <property type="entry name" value="PurM C-terminal domain-like"/>
    <property type="match status" value="1"/>
</dbReference>
<dbReference type="CDD" id="cd02196">
    <property type="entry name" value="PurM"/>
    <property type="match status" value="1"/>
</dbReference>
<sequence length="359" mass="39141">MTNAYQQAGVDIEAGYEAVERMKKHVQRTNRLGVLGQLGGFGGVFDLSQLELKEPVLVSGTDGVGTKLKLAFMMDRHDTIGVDCVAMCVNDIVVQGAEPLYFLDYLAVGKNIPEKIEQIVSGIADGCEQAGCALIGGETAEMPGLYEEEEYDLAGFAVGACEKSAFITGDTIQEGDVLIGLASSGIHSNGYSLVRKIFFDKHSLPLNAQLLGLSHTLEEELLIPTRIYVQSVLAALNKVKIKGMSHITGGGFIENIPRMLPNGLGAVIRNGSWPILPIFQTLEKYGELDQEEMFNIFNMGIGFVVAVSAKDADQAIKTFIEHGEKAYKIGVITKEERVSNSLIGREKDEENCHLRLWNR</sequence>
<dbReference type="NCBIfam" id="TIGR00878">
    <property type="entry name" value="purM"/>
    <property type="match status" value="1"/>
</dbReference>
<comment type="pathway">
    <text evidence="1 12">Purine metabolism; IMP biosynthesis via de novo pathway; 5-amino-1-(5-phospho-D-ribosyl)imidazole from N(2)-formyl-N(1)-(5-phospho-D-ribosyl)glycinamide: step 2/2.</text>
</comment>
<evidence type="ECO:0000256" key="3">
    <source>
        <dbReference type="ARBA" id="ARBA00013047"/>
    </source>
</evidence>
<proteinExistence type="inferred from homology"/>
<comment type="similarity">
    <text evidence="2 12">Belongs to the AIR synthase family.</text>
</comment>
<dbReference type="UniPathway" id="UPA00074">
    <property type="reaction ID" value="UER00129"/>
</dbReference>
<dbReference type="EMBL" id="LGPB01000117">
    <property type="protein sequence ID" value="KRG11631.1"/>
    <property type="molecule type" value="Genomic_DNA"/>
</dbReference>
<dbReference type="InterPro" id="IPR036676">
    <property type="entry name" value="PurM-like_C_sf"/>
</dbReference>
<dbReference type="FunFam" id="3.90.650.10:FF:000001">
    <property type="entry name" value="Phosphoribosylformylglycinamidine cyclo-ligase"/>
    <property type="match status" value="1"/>
</dbReference>
<feature type="domain" description="PurM-like N-terminal" evidence="13">
    <location>
        <begin position="56"/>
        <end position="160"/>
    </location>
</feature>
<comment type="caution">
    <text evidence="15">The sequence shown here is derived from an EMBL/GenBank/DDBJ whole genome shotgun (WGS) entry which is preliminary data.</text>
</comment>
<dbReference type="PANTHER" id="PTHR10520">
    <property type="entry name" value="TRIFUNCTIONAL PURINE BIOSYNTHETIC PROTEIN ADENOSINE-3-RELATED"/>
    <property type="match status" value="1"/>
</dbReference>
<dbReference type="InterPro" id="IPR016188">
    <property type="entry name" value="PurM-like_N"/>
</dbReference>
<evidence type="ECO:0000256" key="10">
    <source>
        <dbReference type="ARBA" id="ARBA00033093"/>
    </source>
</evidence>
<dbReference type="GO" id="GO:0046084">
    <property type="term" value="P:adenine biosynthetic process"/>
    <property type="evidence" value="ECO:0007669"/>
    <property type="project" value="TreeGrafter"/>
</dbReference>
<dbReference type="FunFam" id="3.30.1330.10:FF:000001">
    <property type="entry name" value="Phosphoribosylformylglycinamidine cyclo-ligase"/>
    <property type="match status" value="1"/>
</dbReference>
<dbReference type="GO" id="GO:0004637">
    <property type="term" value="F:phosphoribosylamine-glycine ligase activity"/>
    <property type="evidence" value="ECO:0007669"/>
    <property type="project" value="TreeGrafter"/>
</dbReference>
<evidence type="ECO:0000313" key="15">
    <source>
        <dbReference type="EMBL" id="KRG11631.1"/>
    </source>
</evidence>
<keyword evidence="7 12" id="KW-0067">ATP-binding</keyword>
<accession>A0A0Q9XTM1</accession>
<dbReference type="InterPro" id="IPR010918">
    <property type="entry name" value="PurM-like_C_dom"/>
</dbReference>
<dbReference type="HAMAP" id="MF_00741">
    <property type="entry name" value="AIRS"/>
    <property type="match status" value="1"/>
</dbReference>
<dbReference type="Pfam" id="PF00586">
    <property type="entry name" value="AIRS"/>
    <property type="match status" value="1"/>
</dbReference>
<evidence type="ECO:0000256" key="9">
    <source>
        <dbReference type="ARBA" id="ARBA00032931"/>
    </source>
</evidence>
<evidence type="ECO:0000256" key="12">
    <source>
        <dbReference type="HAMAP-Rule" id="MF_00741"/>
    </source>
</evidence>
<evidence type="ECO:0000256" key="6">
    <source>
        <dbReference type="ARBA" id="ARBA00022741"/>
    </source>
</evidence>
<dbReference type="GO" id="GO:0006189">
    <property type="term" value="P:'de novo' IMP biosynthetic process"/>
    <property type="evidence" value="ECO:0007669"/>
    <property type="project" value="UniProtKB-UniRule"/>
</dbReference>
<dbReference type="PATRIC" id="fig|217031.4.peg.5374"/>
<dbReference type="PANTHER" id="PTHR10520:SF12">
    <property type="entry name" value="TRIFUNCTIONAL PURINE BIOSYNTHETIC PROTEIN ADENOSINE-3"/>
    <property type="match status" value="1"/>
</dbReference>
<comment type="catalytic activity">
    <reaction evidence="11 12">
        <text>2-formamido-N(1)-(5-O-phospho-beta-D-ribosyl)acetamidine + ATP = 5-amino-1-(5-phospho-beta-D-ribosyl)imidazole + ADP + phosphate + H(+)</text>
        <dbReference type="Rhea" id="RHEA:23032"/>
        <dbReference type="ChEBI" id="CHEBI:15378"/>
        <dbReference type="ChEBI" id="CHEBI:30616"/>
        <dbReference type="ChEBI" id="CHEBI:43474"/>
        <dbReference type="ChEBI" id="CHEBI:137981"/>
        <dbReference type="ChEBI" id="CHEBI:147287"/>
        <dbReference type="ChEBI" id="CHEBI:456216"/>
        <dbReference type="EC" id="6.3.3.1"/>
    </reaction>
</comment>
<reference evidence="15 16" key="1">
    <citation type="submission" date="2015-06" db="EMBL/GenBank/DDBJ databases">
        <title>Genome sequencing project of Bacillus galactosidilyticus PL133.</title>
        <authorList>
            <person name="Gaiero J."/>
            <person name="Nicol R."/>
            <person name="Habash M."/>
        </authorList>
    </citation>
    <scope>NUCLEOTIDE SEQUENCE [LARGE SCALE GENOMIC DNA]</scope>
    <source>
        <strain evidence="15 16">PL133</strain>
    </source>
</reference>
<feature type="domain" description="PurM-like C-terminal" evidence="14">
    <location>
        <begin position="173"/>
        <end position="338"/>
    </location>
</feature>
<dbReference type="GO" id="GO:0005524">
    <property type="term" value="F:ATP binding"/>
    <property type="evidence" value="ECO:0007669"/>
    <property type="project" value="UniProtKB-KW"/>
</dbReference>
<dbReference type="Proteomes" id="UP000053881">
    <property type="component" value="Unassembled WGS sequence"/>
</dbReference>
<evidence type="ECO:0000259" key="13">
    <source>
        <dbReference type="Pfam" id="PF00586"/>
    </source>
</evidence>
<evidence type="ECO:0000256" key="5">
    <source>
        <dbReference type="ARBA" id="ARBA00022598"/>
    </source>
</evidence>
<dbReference type="GO" id="GO:0005829">
    <property type="term" value="C:cytosol"/>
    <property type="evidence" value="ECO:0007669"/>
    <property type="project" value="TreeGrafter"/>
</dbReference>
<keyword evidence="6 12" id="KW-0547">Nucleotide-binding</keyword>
<evidence type="ECO:0000259" key="14">
    <source>
        <dbReference type="Pfam" id="PF02769"/>
    </source>
</evidence>
<evidence type="ECO:0000256" key="4">
    <source>
        <dbReference type="ARBA" id="ARBA00020367"/>
    </source>
</evidence>
<keyword evidence="12" id="KW-0963">Cytoplasm</keyword>
<dbReference type="Gene3D" id="3.30.1330.10">
    <property type="entry name" value="PurM-like, N-terminal domain"/>
    <property type="match status" value="1"/>
</dbReference>
<dbReference type="InterPro" id="IPR036921">
    <property type="entry name" value="PurM-like_N_sf"/>
</dbReference>
<dbReference type="InterPro" id="IPR004733">
    <property type="entry name" value="PurM_cligase"/>
</dbReference>
<comment type="subcellular location">
    <subcellularLocation>
        <location evidence="12">Cytoplasm</location>
    </subcellularLocation>
</comment>
<gene>
    <name evidence="12" type="primary">purM</name>
    <name evidence="15" type="ORF">ACA29_15805</name>
</gene>
<dbReference type="GO" id="GO:0004641">
    <property type="term" value="F:phosphoribosylformylglycinamidine cyclo-ligase activity"/>
    <property type="evidence" value="ECO:0007669"/>
    <property type="project" value="UniProtKB-UniRule"/>
</dbReference>
<dbReference type="Gene3D" id="3.90.650.10">
    <property type="entry name" value="PurM-like C-terminal domain"/>
    <property type="match status" value="1"/>
</dbReference>
<organism evidence="15 16">
    <name type="scientific">Lederbergia galactosidilytica</name>
    <dbReference type="NCBI Taxonomy" id="217031"/>
    <lineage>
        <taxon>Bacteria</taxon>
        <taxon>Bacillati</taxon>
        <taxon>Bacillota</taxon>
        <taxon>Bacilli</taxon>
        <taxon>Bacillales</taxon>
        <taxon>Bacillaceae</taxon>
        <taxon>Lederbergia</taxon>
    </lineage>
</organism>
<evidence type="ECO:0000256" key="1">
    <source>
        <dbReference type="ARBA" id="ARBA00004686"/>
    </source>
</evidence>
<evidence type="ECO:0000256" key="7">
    <source>
        <dbReference type="ARBA" id="ARBA00022840"/>
    </source>
</evidence>
<evidence type="ECO:0000256" key="2">
    <source>
        <dbReference type="ARBA" id="ARBA00010280"/>
    </source>
</evidence>
<dbReference type="EC" id="6.3.3.1" evidence="3 12"/>
<evidence type="ECO:0000313" key="16">
    <source>
        <dbReference type="Proteomes" id="UP000053881"/>
    </source>
</evidence>
<keyword evidence="5 12" id="KW-0436">Ligase</keyword>
<dbReference type="AlphaFoldDB" id="A0A0Q9XTM1"/>
<keyword evidence="12" id="KW-0658">Purine biosynthesis</keyword>
<dbReference type="SUPFAM" id="SSF55326">
    <property type="entry name" value="PurM N-terminal domain-like"/>
    <property type="match status" value="1"/>
</dbReference>
<protein>
    <recommendedName>
        <fullName evidence="4 12">Phosphoribosylformylglycinamidine cyclo-ligase</fullName>
        <ecNumber evidence="3 12">6.3.3.1</ecNumber>
    </recommendedName>
    <alternativeName>
        <fullName evidence="9 12">AIR synthase</fullName>
    </alternativeName>
    <alternativeName>
        <fullName evidence="10 12">AIRS</fullName>
    </alternativeName>
    <alternativeName>
        <fullName evidence="8 12">Phosphoribosyl-aminoimidazole synthetase</fullName>
    </alternativeName>
</protein>
<evidence type="ECO:0000256" key="11">
    <source>
        <dbReference type="ARBA" id="ARBA00049057"/>
    </source>
</evidence>